<protein>
    <recommendedName>
        <fullName evidence="2">Uroporphyrinogen decarboxylase (URO-D) domain-containing protein</fullName>
    </recommendedName>
</protein>
<comment type="caution">
    <text evidence="1">The sequence shown here is derived from an EMBL/GenBank/DDBJ whole genome shotgun (WGS) entry which is preliminary data.</text>
</comment>
<gene>
    <name evidence="1" type="ORF">LCGC14_2200060</name>
</gene>
<sequence length="154" mass="18299">MAKDVNNYFNFDKDIIRVPLNLWVDPPFETKIIVEDERTIFFWDHWGVKELVKKDAFCSPAYIEWPVKNRADWEKLKERRFQPSIETRVPADYPHLIKGKSEIDVELSRLPGVIKQGGYVPHVDHSVPYGVPWKNFKYFREELLKIIERTPVLS</sequence>
<evidence type="ECO:0000313" key="1">
    <source>
        <dbReference type="EMBL" id="KKL60965.1"/>
    </source>
</evidence>
<name>A0A0F9FUC1_9ZZZZ</name>
<accession>A0A0F9FUC1</accession>
<evidence type="ECO:0008006" key="2">
    <source>
        <dbReference type="Google" id="ProtNLM"/>
    </source>
</evidence>
<reference evidence="1" key="1">
    <citation type="journal article" date="2015" name="Nature">
        <title>Complex archaea that bridge the gap between prokaryotes and eukaryotes.</title>
        <authorList>
            <person name="Spang A."/>
            <person name="Saw J.H."/>
            <person name="Jorgensen S.L."/>
            <person name="Zaremba-Niedzwiedzka K."/>
            <person name="Martijn J."/>
            <person name="Lind A.E."/>
            <person name="van Eijk R."/>
            <person name="Schleper C."/>
            <person name="Guy L."/>
            <person name="Ettema T.J."/>
        </authorList>
    </citation>
    <scope>NUCLEOTIDE SEQUENCE</scope>
</reference>
<dbReference type="EMBL" id="LAZR01028969">
    <property type="protein sequence ID" value="KKL60965.1"/>
    <property type="molecule type" value="Genomic_DNA"/>
</dbReference>
<proteinExistence type="predicted"/>
<dbReference type="AlphaFoldDB" id="A0A0F9FUC1"/>
<organism evidence="1">
    <name type="scientific">marine sediment metagenome</name>
    <dbReference type="NCBI Taxonomy" id="412755"/>
    <lineage>
        <taxon>unclassified sequences</taxon>
        <taxon>metagenomes</taxon>
        <taxon>ecological metagenomes</taxon>
    </lineage>
</organism>